<gene>
    <name evidence="2" type="ORF">J2I46_30230</name>
</gene>
<dbReference type="EMBL" id="JAFMYW010000015">
    <property type="protein sequence ID" value="MBO0952890.1"/>
    <property type="molecule type" value="Genomic_DNA"/>
</dbReference>
<feature type="chain" id="PRO_5047447479" description="Lipoprotein" evidence="1">
    <location>
        <begin position="26"/>
        <end position="143"/>
    </location>
</feature>
<evidence type="ECO:0000313" key="3">
    <source>
        <dbReference type="Proteomes" id="UP000664628"/>
    </source>
</evidence>
<name>A0ABS3JS88_9BACT</name>
<sequence>MTSLVNPNRLILLLLLLVSSLSACKKNNDVTALDAAASVAGRYTFSELSYGGRVVSAADSDLRGTITLTRQSASSVDMVIDLRIKSTNDEFVVQTVNGVQLATQGELTTLRYQGDQLAQIKGNKLTIEGDDADGVPFAVTATK</sequence>
<evidence type="ECO:0000256" key="1">
    <source>
        <dbReference type="SAM" id="SignalP"/>
    </source>
</evidence>
<protein>
    <recommendedName>
        <fullName evidence="4">Lipoprotein</fullName>
    </recommendedName>
</protein>
<reference evidence="2 3" key="1">
    <citation type="submission" date="2021-03" db="EMBL/GenBank/DDBJ databases">
        <title>Fibrella sp. HMF5405 genome sequencing and assembly.</title>
        <authorList>
            <person name="Kang H."/>
            <person name="Kim H."/>
            <person name="Bae S."/>
            <person name="Joh K."/>
        </authorList>
    </citation>
    <scope>NUCLEOTIDE SEQUENCE [LARGE SCALE GENOMIC DNA]</scope>
    <source>
        <strain evidence="2 3">HMF5405</strain>
    </source>
</reference>
<comment type="caution">
    <text evidence="2">The sequence shown here is derived from an EMBL/GenBank/DDBJ whole genome shotgun (WGS) entry which is preliminary data.</text>
</comment>
<dbReference type="Proteomes" id="UP000664628">
    <property type="component" value="Unassembled WGS sequence"/>
</dbReference>
<organism evidence="2 3">
    <name type="scientific">Fibrella forsythiae</name>
    <dbReference type="NCBI Taxonomy" id="2817061"/>
    <lineage>
        <taxon>Bacteria</taxon>
        <taxon>Pseudomonadati</taxon>
        <taxon>Bacteroidota</taxon>
        <taxon>Cytophagia</taxon>
        <taxon>Cytophagales</taxon>
        <taxon>Spirosomataceae</taxon>
        <taxon>Fibrella</taxon>
    </lineage>
</organism>
<evidence type="ECO:0008006" key="4">
    <source>
        <dbReference type="Google" id="ProtNLM"/>
    </source>
</evidence>
<accession>A0ABS3JS88</accession>
<dbReference type="RefSeq" id="WP_207332843.1">
    <property type="nucleotide sequence ID" value="NZ_JAFMYW010000015.1"/>
</dbReference>
<keyword evidence="1" id="KW-0732">Signal</keyword>
<feature type="signal peptide" evidence="1">
    <location>
        <begin position="1"/>
        <end position="25"/>
    </location>
</feature>
<evidence type="ECO:0000313" key="2">
    <source>
        <dbReference type="EMBL" id="MBO0952890.1"/>
    </source>
</evidence>
<proteinExistence type="predicted"/>
<keyword evidence="3" id="KW-1185">Reference proteome</keyword>